<dbReference type="EMBL" id="JALQCX010000031">
    <property type="protein sequence ID" value="MCK9815708.1"/>
    <property type="molecule type" value="Genomic_DNA"/>
</dbReference>
<dbReference type="InterPro" id="IPR001242">
    <property type="entry name" value="Condensation_dom"/>
</dbReference>
<proteinExistence type="predicted"/>
<dbReference type="PANTHER" id="PTHR45527">
    <property type="entry name" value="NONRIBOSOMAL PEPTIDE SYNTHETASE"/>
    <property type="match status" value="1"/>
</dbReference>
<name>A0ABT0JIG9_9PSED</name>
<evidence type="ECO:0000313" key="2">
    <source>
        <dbReference type="EMBL" id="MCK9815708.1"/>
    </source>
</evidence>
<dbReference type="InterPro" id="IPR023213">
    <property type="entry name" value="CAT-like_dom_sf"/>
</dbReference>
<reference evidence="2 3" key="1">
    <citation type="journal article" date="2022" name="Int. J. Syst. Evol. Microbiol.">
        <title>Pseudomonas aegrilactucae sp. nov. and Pseudomonas morbosilactucae sp. nov., pathogens causing bacterial rot of lettuce in Japan.</title>
        <authorList>
            <person name="Sawada H."/>
            <person name="Fujikawa T."/>
            <person name="Satou M."/>
        </authorList>
    </citation>
    <scope>NUCLEOTIDE SEQUENCE [LARGE SCALE GENOMIC DNA]</scope>
    <source>
        <strain evidence="2 3">MAFF 302046</strain>
    </source>
</reference>
<dbReference type="Pfam" id="PF00668">
    <property type="entry name" value="Condensation"/>
    <property type="match status" value="1"/>
</dbReference>
<protein>
    <submittedName>
        <fullName evidence="2">Condensation domain-containing protein</fullName>
    </submittedName>
</protein>
<dbReference type="Gene3D" id="1.10.10.1830">
    <property type="entry name" value="Non-ribosomal peptide synthase, adenylation domain"/>
    <property type="match status" value="1"/>
</dbReference>
<reference evidence="2 3" key="2">
    <citation type="journal article" date="2023" name="Plant Pathol.">
        <title>Dismantling and reorganizing Pseudomonas marginalis sensu#lato.</title>
        <authorList>
            <person name="Sawada H."/>
            <person name="Fujikawa T."/>
            <person name="Satou M."/>
        </authorList>
    </citation>
    <scope>NUCLEOTIDE SEQUENCE [LARGE SCALE GENOMIC DNA]</scope>
    <source>
        <strain evidence="2 3">MAFF 302046</strain>
    </source>
</reference>
<dbReference type="Gene3D" id="3.30.559.30">
    <property type="entry name" value="Nonribosomal peptide synthetase, condensation domain"/>
    <property type="match status" value="1"/>
</dbReference>
<organism evidence="2 3">
    <name type="scientific">Pseudomonas morbosilactucae</name>
    <dbReference type="NCBI Taxonomy" id="2938197"/>
    <lineage>
        <taxon>Bacteria</taxon>
        <taxon>Pseudomonadati</taxon>
        <taxon>Pseudomonadota</taxon>
        <taxon>Gammaproteobacteria</taxon>
        <taxon>Pseudomonadales</taxon>
        <taxon>Pseudomonadaceae</taxon>
        <taxon>Pseudomonas</taxon>
    </lineage>
</organism>
<dbReference type="Proteomes" id="UP001155163">
    <property type="component" value="Unassembled WGS sequence"/>
</dbReference>
<gene>
    <name evidence="2" type="ORF">M1B35_16635</name>
</gene>
<evidence type="ECO:0000313" key="3">
    <source>
        <dbReference type="Proteomes" id="UP001155163"/>
    </source>
</evidence>
<evidence type="ECO:0000259" key="1">
    <source>
        <dbReference type="Pfam" id="PF00668"/>
    </source>
</evidence>
<dbReference type="SUPFAM" id="SSF52777">
    <property type="entry name" value="CoA-dependent acyltransferases"/>
    <property type="match status" value="2"/>
</dbReference>
<dbReference type="Gene3D" id="3.30.559.10">
    <property type="entry name" value="Chloramphenicol acetyltransferase-like domain"/>
    <property type="match status" value="1"/>
</dbReference>
<sequence length="559" mass="61188">MSVIELLATLKAKDIQLALRDEQLIVQGNRQALTEPAVIAQLREYKPVLIEMIRSGQYSAPKSGQVAVPVNGILPGCTRITPSMLTLVQLDQEAIDRLVASVPGGAANVQDIYPLAPLQEGILYHHASAGQGDPYVMQAHFAFDHRPRLEAFAQALQAVIERHDILRTAVLWEGLETPLQVVWRQATLALQEVPLAPADGDILEQLHQRFDARHYRLDVTQAPLIRLAYAEDPANQRLVAVLLFHHMALDHSALDVVRQEMCALLLGQGHLLGPAVPFRNYVAQARLGMGEEEHEAFFRQMLGDIDEPTLPFGLHDVQGDGSAIDEFSLPLDPQLCQGLRAQARQLGVSAASLFHSAWAQVLGALSGKRKVVFGTVLMGRMQGGGDNDRALGMFINTLPFRVDLDGCTVQDGVKAAHARLTTLLRHEHAPLALAQRCSGVSAPAPLFSSLLNYRHSAPASGNLITAWQGISSLNSEERTNYPLTMSVDDLGQGFVLTLLACREVTRSGFATTCAVPWKTSCTPWNRHRSRPWSKCRCCRLPSASSCWPLTRPGSTTRKG</sequence>
<feature type="domain" description="Condensation" evidence="1">
    <location>
        <begin position="109"/>
        <end position="497"/>
    </location>
</feature>
<dbReference type="InterPro" id="IPR044894">
    <property type="entry name" value="TubC_N_sf"/>
</dbReference>
<dbReference type="CDD" id="cd19544">
    <property type="entry name" value="E-C_NRPS"/>
    <property type="match status" value="1"/>
</dbReference>
<keyword evidence="3" id="KW-1185">Reference proteome</keyword>
<dbReference type="PANTHER" id="PTHR45527:SF1">
    <property type="entry name" value="FATTY ACID SYNTHASE"/>
    <property type="match status" value="1"/>
</dbReference>
<accession>A0ABT0JIG9</accession>
<comment type="caution">
    <text evidence="2">The sequence shown here is derived from an EMBL/GenBank/DDBJ whole genome shotgun (WGS) entry which is preliminary data.</text>
</comment>